<name>A0A4D6EIM8_9VIRU</name>
<organism evidence="2 3">
    <name type="scientific">Pandoravirus celtis</name>
    <dbReference type="NCBI Taxonomy" id="2568002"/>
    <lineage>
        <taxon>Viruses</taxon>
        <taxon>Pandoravirus</taxon>
    </lineage>
</organism>
<feature type="region of interest" description="Disordered" evidence="1">
    <location>
        <begin position="31"/>
        <end position="72"/>
    </location>
</feature>
<dbReference type="EMBL" id="MK174290">
    <property type="protein sequence ID" value="QBZ81574.1"/>
    <property type="molecule type" value="Genomic_DNA"/>
</dbReference>
<protein>
    <recommendedName>
        <fullName evidence="4">Ankyrin repeat domain containing protein</fullName>
    </recommendedName>
</protein>
<feature type="compositionally biased region" description="Basic residues" evidence="1">
    <location>
        <begin position="37"/>
        <end position="57"/>
    </location>
</feature>
<proteinExistence type="predicted"/>
<dbReference type="Proteomes" id="UP001237152">
    <property type="component" value="Segment"/>
</dbReference>
<evidence type="ECO:0000313" key="2">
    <source>
        <dbReference type="EMBL" id="QBZ81574.1"/>
    </source>
</evidence>
<reference evidence="2" key="1">
    <citation type="journal article" date="2019" name="Front. Microbiol.">
        <title>Pandoravirus Celtis Illustrates the Microevolution Processes at Work in the Giant Pandoraviridae Genomes.</title>
        <authorList>
            <person name="Legendre M."/>
            <person name="Alempic J.M."/>
            <person name="Philippe N."/>
            <person name="Lartigue A."/>
            <person name="Jeudy S."/>
            <person name="Poirot O."/>
            <person name="Ta N.T."/>
            <person name="Nin S."/>
            <person name="Coute Y."/>
            <person name="Abergel C."/>
            <person name="Claverie J.M."/>
        </authorList>
    </citation>
    <scope>NUCLEOTIDE SEQUENCE</scope>
</reference>
<evidence type="ECO:0000313" key="3">
    <source>
        <dbReference type="Proteomes" id="UP001237152"/>
    </source>
</evidence>
<evidence type="ECO:0008006" key="4">
    <source>
        <dbReference type="Google" id="ProtNLM"/>
    </source>
</evidence>
<sequence>MASGSRFPPSLRVFAGIGLSLCVPHTRSLAEATTGQKKGRAKHKAEKKRGQKSRKKGIAPMATTPTADDNQAPLWATLPPELWREVLLCCPSDHDLYACLCAARCFHVLTPTDLAARFYADATVEGMCAAGNMVGLEYAVAHQSASAPPIDWAACLYDAALLDHREIVQWILRQPDYCPANVVGGWEQARTVVAETDVPLLRALAALALLAVPIAASDDPTDRMRIEDAMRRMEAVWVHAPLYARDYTIERCSRLGSAWANLVMRFIVHAAREAPVDRASQSTAAHQQWHVIGDYDGAQRAAEEVVASGLFAVDHLIRENRLDEAVRLATDPSTPAKLPFFDALDSIVRIAEASARVGRIDLLDMLGCLDADGMAALDAIAQGSAQKARTTAFCEATVAGHVHILERLGAPSDLQTLVVRTRPDIVAVAVAGDHVDCVRWLCEHAFPAATAKAWCASRARYVSALSLALLGRRKDMAALILAGVDGEAAARRAVDEAVAAGDLRVARYIRAVRPSLLLRPPGVPRPRASCRPTPLVLIPINHA</sequence>
<accession>A0A4D6EIM8</accession>
<evidence type="ECO:0000256" key="1">
    <source>
        <dbReference type="SAM" id="MobiDB-lite"/>
    </source>
</evidence>
<gene>
    <name evidence="2" type="ORF">pclt_cds_988</name>
</gene>